<reference evidence="2" key="3">
    <citation type="journal article" date="2019" name="BMC Res. Notes">
        <title>Complete genome sequence of the Sulfodiicoccus acidiphilus strain HS-1T, the first crenarchaeon that lacks polB3, isolated from an acidic hot spring in Ohwaku-dani, Hakone, Japan.</title>
        <authorList>
            <person name="Sakai H.D."/>
            <person name="Kurosawa N."/>
        </authorList>
    </citation>
    <scope>NUCLEOTIDE SEQUENCE</scope>
    <source>
        <strain evidence="2">HS-1</strain>
    </source>
</reference>
<dbReference type="KEGG" id="sacd:HS1genome_0240"/>
<reference evidence="3" key="1">
    <citation type="journal article" date="2014" name="Int. J. Syst. Evol. Microbiol.">
        <title>Complete genome sequence of Corynebacterium casei LMG S-19264T (=DSM 44701T), isolated from a smear-ripened cheese.</title>
        <authorList>
            <consortium name="US DOE Joint Genome Institute (JGI-PGF)"/>
            <person name="Walter F."/>
            <person name="Albersmeier A."/>
            <person name="Kalinowski J."/>
            <person name="Ruckert C."/>
        </authorList>
    </citation>
    <scope>NUCLEOTIDE SEQUENCE</scope>
    <source>
        <strain evidence="3">JCM 31740</strain>
    </source>
</reference>
<proteinExistence type="predicted"/>
<dbReference type="AlphaFoldDB" id="A0A348B0Z9"/>
<sequence>MAETIKNMSETNAAKDRYTGGARSYTPTLVLYSSGSEMGAKGPSRRENTATTIPIKRTCP</sequence>
<evidence type="ECO:0000256" key="1">
    <source>
        <dbReference type="SAM" id="MobiDB-lite"/>
    </source>
</evidence>
<protein>
    <submittedName>
        <fullName evidence="2">Uncharacterized protein</fullName>
    </submittedName>
</protein>
<dbReference type="Proteomes" id="UP000616143">
    <property type="component" value="Unassembled WGS sequence"/>
</dbReference>
<evidence type="ECO:0000313" key="2">
    <source>
        <dbReference type="EMBL" id="BBD71851.1"/>
    </source>
</evidence>
<name>A0A348B0Z9_9CREN</name>
<evidence type="ECO:0000313" key="3">
    <source>
        <dbReference type="EMBL" id="GGU02452.1"/>
    </source>
</evidence>
<gene>
    <name evidence="3" type="ORF">GCM10007116_19410</name>
    <name evidence="2" type="ORF">HS1genome_0240</name>
</gene>
<evidence type="ECO:0000313" key="4">
    <source>
        <dbReference type="Proteomes" id="UP000276741"/>
    </source>
</evidence>
<accession>A0A348B0Z9</accession>
<dbReference type="EMBL" id="AP018553">
    <property type="protein sequence ID" value="BBD71851.1"/>
    <property type="molecule type" value="Genomic_DNA"/>
</dbReference>
<keyword evidence="4" id="KW-1185">Reference proteome</keyword>
<reference evidence="3" key="4">
    <citation type="submission" date="2020-09" db="EMBL/GenBank/DDBJ databases">
        <authorList>
            <person name="Sun Q."/>
            <person name="Ohkuma M."/>
        </authorList>
    </citation>
    <scope>NUCLEOTIDE SEQUENCE</scope>
    <source>
        <strain evidence="3">JCM 31740</strain>
    </source>
</reference>
<dbReference type="EMBL" id="BMQS01000022">
    <property type="protein sequence ID" value="GGU02452.1"/>
    <property type="molecule type" value="Genomic_DNA"/>
</dbReference>
<feature type="region of interest" description="Disordered" evidence="1">
    <location>
        <begin position="1"/>
        <end position="21"/>
    </location>
</feature>
<feature type="region of interest" description="Disordered" evidence="1">
    <location>
        <begin position="35"/>
        <end position="60"/>
    </location>
</feature>
<organism evidence="2 4">
    <name type="scientific">Sulfodiicoccus acidiphilus</name>
    <dbReference type="NCBI Taxonomy" id="1670455"/>
    <lineage>
        <taxon>Archaea</taxon>
        <taxon>Thermoproteota</taxon>
        <taxon>Thermoprotei</taxon>
        <taxon>Sulfolobales</taxon>
        <taxon>Sulfolobaceae</taxon>
        <taxon>Sulfodiicoccus</taxon>
    </lineage>
</organism>
<dbReference type="Proteomes" id="UP000276741">
    <property type="component" value="Chromosome"/>
</dbReference>
<reference evidence="4" key="2">
    <citation type="submission" date="2018-04" db="EMBL/GenBank/DDBJ databases">
        <title>Complete genome sequence of Sulfodiicoccus acidiphilus strain HS-1.</title>
        <authorList>
            <person name="Sakai H.D."/>
            <person name="Kurosawa N."/>
        </authorList>
    </citation>
    <scope>NUCLEOTIDE SEQUENCE [LARGE SCALE GENOMIC DNA]</scope>
    <source>
        <strain evidence="4">HS-1</strain>
    </source>
</reference>
<feature type="compositionally biased region" description="Polar residues" evidence="1">
    <location>
        <begin position="1"/>
        <end position="12"/>
    </location>
</feature>